<reference evidence="4 5" key="1">
    <citation type="submission" date="2020-06" db="EMBL/GenBank/DDBJ databases">
        <title>Crossreactivity between MHC class I-restricted antigens from cancer cells and an enterococcal bacteriophage.</title>
        <authorList>
            <person name="Fluckiger A."/>
            <person name="Daillere R."/>
            <person name="Sassi M."/>
            <person name="Cattoir V."/>
            <person name="Kroemer G."/>
            <person name="Zitvogel L."/>
        </authorList>
    </citation>
    <scope>NUCLEOTIDE SEQUENCE [LARGE SCALE GENOMIC DNA]</scope>
    <source>
        <strain evidence="4 5">EG4</strain>
    </source>
</reference>
<keyword evidence="2" id="KW-0472">Membrane</keyword>
<comment type="caution">
    <text evidence="4">The sequence shown here is derived from an EMBL/GenBank/DDBJ whole genome shotgun (WGS) entry which is preliminary data.</text>
</comment>
<evidence type="ECO:0000256" key="1">
    <source>
        <dbReference type="ARBA" id="ARBA00006464"/>
    </source>
</evidence>
<keyword evidence="2" id="KW-1133">Transmembrane helix</keyword>
<accession>A0ABD4HS93</accession>
<evidence type="ECO:0000259" key="3">
    <source>
        <dbReference type="Pfam" id="PF02397"/>
    </source>
</evidence>
<dbReference type="AlphaFoldDB" id="A0ABD4HS93"/>
<feature type="domain" description="Bacterial sugar transferase" evidence="3">
    <location>
        <begin position="7"/>
        <end position="181"/>
    </location>
</feature>
<evidence type="ECO:0000313" key="5">
    <source>
        <dbReference type="Proteomes" id="UP000571857"/>
    </source>
</evidence>
<dbReference type="PANTHER" id="PTHR30576">
    <property type="entry name" value="COLANIC BIOSYNTHESIS UDP-GLUCOSE LIPID CARRIER TRANSFERASE"/>
    <property type="match status" value="1"/>
</dbReference>
<evidence type="ECO:0000313" key="4">
    <source>
        <dbReference type="EMBL" id="MBA0974206.1"/>
    </source>
</evidence>
<dbReference type="InterPro" id="IPR003362">
    <property type="entry name" value="Bact_transf"/>
</dbReference>
<name>A0ABD4HS93_ENTGA</name>
<protein>
    <submittedName>
        <fullName evidence="4">Sugar transferase</fullName>
    </submittedName>
</protein>
<dbReference type="GO" id="GO:0016740">
    <property type="term" value="F:transferase activity"/>
    <property type="evidence" value="ECO:0007669"/>
    <property type="project" value="UniProtKB-KW"/>
</dbReference>
<keyword evidence="4" id="KW-0808">Transferase</keyword>
<organism evidence="4 5">
    <name type="scientific">Enterococcus gallinarum</name>
    <dbReference type="NCBI Taxonomy" id="1353"/>
    <lineage>
        <taxon>Bacteria</taxon>
        <taxon>Bacillati</taxon>
        <taxon>Bacillota</taxon>
        <taxon>Bacilli</taxon>
        <taxon>Lactobacillales</taxon>
        <taxon>Enterococcaceae</taxon>
        <taxon>Enterococcus</taxon>
    </lineage>
</organism>
<gene>
    <name evidence="4" type="ORF">HWH42_16680</name>
</gene>
<feature type="transmembrane region" description="Helical" evidence="2">
    <location>
        <begin position="12"/>
        <end position="33"/>
    </location>
</feature>
<comment type="similarity">
    <text evidence="1">Belongs to the bacterial sugar transferase family.</text>
</comment>
<dbReference type="Pfam" id="PF02397">
    <property type="entry name" value="Bac_transf"/>
    <property type="match status" value="1"/>
</dbReference>
<sequence>MYELIFKRILDIILAIIALIILSPIYIVLALLIRIKLGSPIIFKQIRPGKNEKMFSMYKFRTMSNHKDAFGNLLSDEERLTNFGKTIRSLSLDEIPEFWNIIKGDMSIIGPRPLLKEYLSLYNSEQRRRHSVRPGLTGLAQVKGRNSISWKEKFEYDCQYIDNITFLGDLRIFLLTIKKVLVREGITSDTHVTNEKFEGNE</sequence>
<evidence type="ECO:0000256" key="2">
    <source>
        <dbReference type="SAM" id="Phobius"/>
    </source>
</evidence>
<proteinExistence type="inferred from homology"/>
<dbReference type="EMBL" id="JABXJK010000087">
    <property type="protein sequence ID" value="MBA0974206.1"/>
    <property type="molecule type" value="Genomic_DNA"/>
</dbReference>
<keyword evidence="2" id="KW-0812">Transmembrane</keyword>
<dbReference type="Proteomes" id="UP000571857">
    <property type="component" value="Unassembled WGS sequence"/>
</dbReference>
<dbReference type="PANTHER" id="PTHR30576:SF8">
    <property type="entry name" value="UNDECAPRENYL-PHOSPHATE GALACTOSE PHOSPHOTRANSFERASE"/>
    <property type="match status" value="1"/>
</dbReference>